<dbReference type="Gene3D" id="3.30.450.40">
    <property type="match status" value="1"/>
</dbReference>
<dbReference type="InterPro" id="IPR003018">
    <property type="entry name" value="GAF"/>
</dbReference>
<protein>
    <submittedName>
        <fullName evidence="2">GAF domain-containing protein</fullName>
    </submittedName>
</protein>
<sequence>MSELERAIAVEVDLLRSGTSSDYAAYAAPIPGEPLWRWRGMSGSISQRTALLAVRPGRGIAGAVIKTGRTIVLGRHRNEADLRKEDALLLETERLVAAAAVPVNVSGVTQGLLLIASREPRDYDADDMMRLNAAAEALAAMSGSHSPIK</sequence>
<dbReference type="Proteomes" id="UP001589776">
    <property type="component" value="Unassembled WGS sequence"/>
</dbReference>
<name>A0ABV6DHS4_9BACL</name>
<dbReference type="InterPro" id="IPR029016">
    <property type="entry name" value="GAF-like_dom_sf"/>
</dbReference>
<keyword evidence="3" id="KW-1185">Reference proteome</keyword>
<accession>A0ABV6DHS4</accession>
<comment type="caution">
    <text evidence="2">The sequence shown here is derived from an EMBL/GenBank/DDBJ whole genome shotgun (WGS) entry which is preliminary data.</text>
</comment>
<dbReference type="Pfam" id="PF13185">
    <property type="entry name" value="GAF_2"/>
    <property type="match status" value="1"/>
</dbReference>
<feature type="domain" description="GAF" evidence="1">
    <location>
        <begin position="46"/>
        <end position="139"/>
    </location>
</feature>
<evidence type="ECO:0000313" key="3">
    <source>
        <dbReference type="Proteomes" id="UP001589776"/>
    </source>
</evidence>
<gene>
    <name evidence="2" type="ORF">ACFFK0_06970</name>
</gene>
<proteinExistence type="predicted"/>
<dbReference type="SUPFAM" id="SSF55781">
    <property type="entry name" value="GAF domain-like"/>
    <property type="match status" value="1"/>
</dbReference>
<organism evidence="2 3">
    <name type="scientific">Paenibacillus chartarius</name>
    <dbReference type="NCBI Taxonomy" id="747481"/>
    <lineage>
        <taxon>Bacteria</taxon>
        <taxon>Bacillati</taxon>
        <taxon>Bacillota</taxon>
        <taxon>Bacilli</taxon>
        <taxon>Bacillales</taxon>
        <taxon>Paenibacillaceae</taxon>
        <taxon>Paenibacillus</taxon>
    </lineage>
</organism>
<reference evidence="2 3" key="1">
    <citation type="submission" date="2024-09" db="EMBL/GenBank/DDBJ databases">
        <authorList>
            <person name="Sun Q."/>
            <person name="Mori K."/>
        </authorList>
    </citation>
    <scope>NUCLEOTIDE SEQUENCE [LARGE SCALE GENOMIC DNA]</scope>
    <source>
        <strain evidence="2 3">CCM 7759</strain>
    </source>
</reference>
<evidence type="ECO:0000313" key="2">
    <source>
        <dbReference type="EMBL" id="MFC0212200.1"/>
    </source>
</evidence>
<dbReference type="EMBL" id="JBHLWN010000027">
    <property type="protein sequence ID" value="MFC0212200.1"/>
    <property type="molecule type" value="Genomic_DNA"/>
</dbReference>
<dbReference type="RefSeq" id="WP_377469315.1">
    <property type="nucleotide sequence ID" value="NZ_JBHLWN010000027.1"/>
</dbReference>
<evidence type="ECO:0000259" key="1">
    <source>
        <dbReference type="Pfam" id="PF13185"/>
    </source>
</evidence>